<proteinExistence type="predicted"/>
<feature type="region of interest" description="Disordered" evidence="1">
    <location>
        <begin position="754"/>
        <end position="815"/>
    </location>
</feature>
<feature type="domain" description="RRN6 helical bundle" evidence="4">
    <location>
        <begin position="565"/>
        <end position="745"/>
    </location>
</feature>
<dbReference type="OrthoDB" id="4090074at2759"/>
<feature type="compositionally biased region" description="Basic and acidic residues" evidence="1">
    <location>
        <begin position="858"/>
        <end position="878"/>
    </location>
</feature>
<feature type="compositionally biased region" description="Basic residues" evidence="1">
    <location>
        <begin position="885"/>
        <end position="895"/>
    </location>
</feature>
<feature type="compositionally biased region" description="Polar residues" evidence="1">
    <location>
        <begin position="973"/>
        <end position="988"/>
    </location>
</feature>
<dbReference type="AlphaFoldDB" id="A0A6A7A841"/>
<accession>A0A6A7A841</accession>
<dbReference type="Proteomes" id="UP000799424">
    <property type="component" value="Unassembled WGS sequence"/>
</dbReference>
<dbReference type="PANTHER" id="PTHR28221">
    <property type="entry name" value="RNA POLYMERASE I-SPECIFIC TRANSCRIPTION INITIATION FACTOR RRN6"/>
    <property type="match status" value="1"/>
</dbReference>
<keyword evidence="6" id="KW-1185">Reference proteome</keyword>
<evidence type="ECO:0000313" key="5">
    <source>
        <dbReference type="EMBL" id="KAF2828974.1"/>
    </source>
</evidence>
<evidence type="ECO:0008006" key="7">
    <source>
        <dbReference type="Google" id="ProtNLM"/>
    </source>
</evidence>
<protein>
    <recommendedName>
        <fullName evidence="7">RNA polymerase I-specific transcription initiation factor RRN6-like protein</fullName>
    </recommendedName>
</protein>
<feature type="compositionally biased region" description="Polar residues" evidence="1">
    <location>
        <begin position="902"/>
        <end position="911"/>
    </location>
</feature>
<dbReference type="Pfam" id="PF10214">
    <property type="entry name" value="Rrn6_beta-prop"/>
    <property type="match status" value="1"/>
</dbReference>
<dbReference type="InterPro" id="IPR048537">
    <property type="entry name" value="RRN6_HB"/>
</dbReference>
<dbReference type="GO" id="GO:0001179">
    <property type="term" value="F:RNA polymerase I general transcription initiation factor binding"/>
    <property type="evidence" value="ECO:0007669"/>
    <property type="project" value="TreeGrafter"/>
</dbReference>
<dbReference type="PANTHER" id="PTHR28221:SF2">
    <property type="entry name" value="RNA POLYMERASE I-SPECIFIC TRANSCRIPTION INITIATION FACTOR RRN6"/>
    <property type="match status" value="1"/>
</dbReference>
<reference evidence="5" key="1">
    <citation type="journal article" date="2020" name="Stud. Mycol.">
        <title>101 Dothideomycetes genomes: a test case for predicting lifestyles and emergence of pathogens.</title>
        <authorList>
            <person name="Haridas S."/>
            <person name="Albert R."/>
            <person name="Binder M."/>
            <person name="Bloem J."/>
            <person name="Labutti K."/>
            <person name="Salamov A."/>
            <person name="Andreopoulos B."/>
            <person name="Baker S."/>
            <person name="Barry K."/>
            <person name="Bills G."/>
            <person name="Bluhm B."/>
            <person name="Cannon C."/>
            <person name="Castanera R."/>
            <person name="Culley D."/>
            <person name="Daum C."/>
            <person name="Ezra D."/>
            <person name="Gonzalez J."/>
            <person name="Henrissat B."/>
            <person name="Kuo A."/>
            <person name="Liang C."/>
            <person name="Lipzen A."/>
            <person name="Lutzoni F."/>
            <person name="Magnuson J."/>
            <person name="Mondo S."/>
            <person name="Nolan M."/>
            <person name="Ohm R."/>
            <person name="Pangilinan J."/>
            <person name="Park H.-J."/>
            <person name="Ramirez L."/>
            <person name="Alfaro M."/>
            <person name="Sun H."/>
            <person name="Tritt A."/>
            <person name="Yoshinaga Y."/>
            <person name="Zwiers L.-H."/>
            <person name="Turgeon B."/>
            <person name="Goodwin S."/>
            <person name="Spatafora J."/>
            <person name="Crous P."/>
            <person name="Grigoriev I."/>
        </authorList>
    </citation>
    <scope>NUCLEOTIDE SEQUENCE</scope>
    <source>
        <strain evidence="5">CBS 113818</strain>
    </source>
</reference>
<dbReference type="InterPro" id="IPR048535">
    <property type="entry name" value="RRN6_beta-prop"/>
</dbReference>
<feature type="domain" description="RRN6 beta-propeller" evidence="2">
    <location>
        <begin position="111"/>
        <end position="478"/>
    </location>
</feature>
<feature type="compositionally biased region" description="Polar residues" evidence="1">
    <location>
        <begin position="923"/>
        <end position="942"/>
    </location>
</feature>
<organism evidence="5 6">
    <name type="scientific">Ophiobolus disseminans</name>
    <dbReference type="NCBI Taxonomy" id="1469910"/>
    <lineage>
        <taxon>Eukaryota</taxon>
        <taxon>Fungi</taxon>
        <taxon>Dikarya</taxon>
        <taxon>Ascomycota</taxon>
        <taxon>Pezizomycotina</taxon>
        <taxon>Dothideomycetes</taxon>
        <taxon>Pleosporomycetidae</taxon>
        <taxon>Pleosporales</taxon>
        <taxon>Pleosporineae</taxon>
        <taxon>Phaeosphaeriaceae</taxon>
        <taxon>Ophiobolus</taxon>
    </lineage>
</organism>
<evidence type="ECO:0000313" key="6">
    <source>
        <dbReference type="Proteomes" id="UP000799424"/>
    </source>
</evidence>
<evidence type="ECO:0000259" key="3">
    <source>
        <dbReference type="Pfam" id="PF20639"/>
    </source>
</evidence>
<dbReference type="GO" id="GO:0001163">
    <property type="term" value="F:RNA polymerase I transcription regulatory region sequence-specific DNA binding"/>
    <property type="evidence" value="ECO:0007669"/>
    <property type="project" value="TreeGrafter"/>
</dbReference>
<dbReference type="GO" id="GO:0042790">
    <property type="term" value="P:nucleolar large rRNA transcription by RNA polymerase I"/>
    <property type="evidence" value="ECO:0007669"/>
    <property type="project" value="TreeGrafter"/>
</dbReference>
<feature type="domain" description="RRN6 K-rich C-terminal" evidence="3">
    <location>
        <begin position="845"/>
        <end position="1010"/>
    </location>
</feature>
<evidence type="ECO:0000256" key="1">
    <source>
        <dbReference type="SAM" id="MobiDB-lite"/>
    </source>
</evidence>
<name>A0A6A7A841_9PLEO</name>
<feature type="compositionally biased region" description="Polar residues" evidence="1">
    <location>
        <begin position="834"/>
        <end position="849"/>
    </location>
</feature>
<dbReference type="InterPro" id="IPR019350">
    <property type="entry name" value="RNA_pol_I-sp_TIF_RRN6-like"/>
</dbReference>
<dbReference type="GO" id="GO:0070860">
    <property type="term" value="C:RNA polymerase I core factor complex"/>
    <property type="evidence" value="ECO:0007669"/>
    <property type="project" value="TreeGrafter"/>
</dbReference>
<feature type="region of interest" description="Disordered" evidence="1">
    <location>
        <begin position="828"/>
        <end position="1010"/>
    </location>
</feature>
<gene>
    <name evidence="5" type="ORF">CC86DRAFT_403628</name>
</gene>
<feature type="compositionally biased region" description="Low complexity" evidence="1">
    <location>
        <begin position="771"/>
        <end position="783"/>
    </location>
</feature>
<evidence type="ECO:0000259" key="4">
    <source>
        <dbReference type="Pfam" id="PF20640"/>
    </source>
</evidence>
<evidence type="ECO:0000259" key="2">
    <source>
        <dbReference type="Pfam" id="PF10214"/>
    </source>
</evidence>
<dbReference type="Pfam" id="PF20639">
    <property type="entry name" value="Rrn6_K-rich"/>
    <property type="match status" value="1"/>
</dbReference>
<feature type="compositionally biased region" description="Low complexity" evidence="1">
    <location>
        <begin position="791"/>
        <end position="811"/>
    </location>
</feature>
<dbReference type="Pfam" id="PF20640">
    <property type="entry name" value="Rrn6_HB"/>
    <property type="match status" value="1"/>
</dbReference>
<dbReference type="InterPro" id="IPR048536">
    <property type="entry name" value="Rrn6_K-rich"/>
</dbReference>
<sequence>MAETSLSHLNHGHAGAPTFDLETREWSFGRQFATTKFKQIGIREDGNLTTTEVVPSPVQLPSAAISTRLTDAKANAKRLLQDYPELSPATDLLPHLAVTSTAILSTTATYDPLIGNLFSTGYITYTYEGTHETRSHIWENPRRVAATVTGEAGSILRLSFLYKEVHGWSDDKKVRIRGDTLRETETGFWNEEAAPIQQVCFAQSQDRSQLLAVRLLTKTVIFRPIYAQRFRPAVHSPYYDLPFSLIDLHPIITLSIDQSGDTPHADVTFNPDFQFQFAVVDQSQGWSVWDIDNKRKSDGYNISCMVQGTIADDADLSGEDGWARILWVGDVNTIIVCNRRLFSVISIKGSTFKRLPCPALFSEKSSDWFLDVQRHPSQRGRVFVLTSTTLSLLAVTTSNESVDTTVVGVGARVLLSWRHYRDPEDFTLRISVQMIDEDNVSVLLLTRLDTLMQVYTFSDSSSDPTAPVSSANATRLELAFDGKAHPIQTILEPLHFQGDVASMSESLGRSYFAQGLRFYKAFVLCSDLSIHEAVVYCTTRSHGVDDIAWSRAYQPNKSVRTIGNIQEMDDFLESDAIEVMENPMPKLASQTPQWVQRGPPEAHRVADHTSLYDALIQNGATTVDIPLVASQVKQLLVATQDMSQLPLGTLNEFAGIPITVSDVDEASSLFHDLTTLEDQNDLVRIRRIASAHVLKLGDEELSMSGIYDNVLQNWIGSLPSGVPLRARQRKERLARRVAAEIMLASTRIQQRTIQAPVTAEPGPSQYSGIGLPILSSQPLPSSSAGPTPWMSSQPILTPSSSQSQSQSTLPTLPLPVDPLARLKKHLMFEDDEQSPPQTTMPPSVTQLLSHWQPGTDPRTYDWEAVERADRTDNLDEKSQQQLEKARKRKERRERKQQRENELAQSKPSSQPFAFPQPALPRSTFGQPSSQPPIFTQPTTYPRSSPGPMLGGFGGSSQLPYQPFTHVPFPGTGIPSQGVPSGLAAQSQVEPGRFGGRPDKKKKKKNRISGF</sequence>
<dbReference type="EMBL" id="MU006221">
    <property type="protein sequence ID" value="KAF2828974.1"/>
    <property type="molecule type" value="Genomic_DNA"/>
</dbReference>
<feature type="compositionally biased region" description="Basic residues" evidence="1">
    <location>
        <begin position="998"/>
        <end position="1010"/>
    </location>
</feature>